<dbReference type="Gene3D" id="3.40.630.30">
    <property type="match status" value="1"/>
</dbReference>
<keyword evidence="1" id="KW-0808">Transferase</keyword>
<evidence type="ECO:0000259" key="3">
    <source>
        <dbReference type="PROSITE" id="PS51186"/>
    </source>
</evidence>
<name>A0A0N0DSB4_LEPPY</name>
<dbReference type="OMA" id="FWWIQSV"/>
<dbReference type="CDD" id="cd04301">
    <property type="entry name" value="NAT_SF"/>
    <property type="match status" value="1"/>
</dbReference>
<accession>A0A0N0DSB4</accession>
<dbReference type="InterPro" id="IPR051016">
    <property type="entry name" value="Diverse_Substrate_AcTransf"/>
</dbReference>
<dbReference type="AlphaFoldDB" id="A0A0N0DSB4"/>
<dbReference type="PROSITE" id="PS51186">
    <property type="entry name" value="GNAT"/>
    <property type="match status" value="1"/>
</dbReference>
<dbReference type="PANTHER" id="PTHR10545:SF29">
    <property type="entry name" value="GH14572P-RELATED"/>
    <property type="match status" value="1"/>
</dbReference>
<feature type="domain" description="N-acetyltransferase" evidence="3">
    <location>
        <begin position="3"/>
        <end position="155"/>
    </location>
</feature>
<dbReference type="Proteomes" id="UP000037923">
    <property type="component" value="Unassembled WGS sequence"/>
</dbReference>
<dbReference type="Pfam" id="PF00583">
    <property type="entry name" value="Acetyltransf_1"/>
    <property type="match status" value="1"/>
</dbReference>
<gene>
    <name evidence="4" type="ORF">ABB37_08233</name>
</gene>
<dbReference type="OrthoDB" id="7305308at2759"/>
<keyword evidence="5" id="KW-1185">Reference proteome</keyword>
<proteinExistence type="predicted"/>
<evidence type="ECO:0000313" key="5">
    <source>
        <dbReference type="Proteomes" id="UP000037923"/>
    </source>
</evidence>
<comment type="caution">
    <text evidence="4">The sequence shown here is derived from an EMBL/GenBank/DDBJ whole genome shotgun (WGS) entry which is preliminary data.</text>
</comment>
<organism evidence="4 5">
    <name type="scientific">Leptomonas pyrrhocoris</name>
    <name type="common">Firebug parasite</name>
    <dbReference type="NCBI Taxonomy" id="157538"/>
    <lineage>
        <taxon>Eukaryota</taxon>
        <taxon>Discoba</taxon>
        <taxon>Euglenozoa</taxon>
        <taxon>Kinetoplastea</taxon>
        <taxon>Metakinetoplastina</taxon>
        <taxon>Trypanosomatida</taxon>
        <taxon>Trypanosomatidae</taxon>
        <taxon>Leishmaniinae</taxon>
        <taxon>Leptomonas</taxon>
    </lineage>
</organism>
<dbReference type="GeneID" id="26908518"/>
<dbReference type="RefSeq" id="XP_015654111.1">
    <property type="nucleotide sequence ID" value="XM_015807162.1"/>
</dbReference>
<reference evidence="4 5" key="1">
    <citation type="submission" date="2015-07" db="EMBL/GenBank/DDBJ databases">
        <title>High-quality genome of monoxenous trypanosomatid Leptomonas pyrrhocoris.</title>
        <authorList>
            <person name="Flegontov P."/>
            <person name="Butenko A."/>
            <person name="Firsov S."/>
            <person name="Vlcek C."/>
            <person name="Logacheva M.D."/>
            <person name="Field M."/>
            <person name="Filatov D."/>
            <person name="Flegontova O."/>
            <person name="Gerasimov E."/>
            <person name="Jackson A.P."/>
            <person name="Kelly S."/>
            <person name="Opperdoes F."/>
            <person name="O'Reilly A."/>
            <person name="Votypka J."/>
            <person name="Yurchenko V."/>
            <person name="Lukes J."/>
        </authorList>
    </citation>
    <scope>NUCLEOTIDE SEQUENCE [LARGE SCALE GENOMIC DNA]</scope>
    <source>
        <strain evidence="4">H10</strain>
    </source>
</reference>
<dbReference type="InterPro" id="IPR000182">
    <property type="entry name" value="GNAT_dom"/>
</dbReference>
<evidence type="ECO:0000313" key="4">
    <source>
        <dbReference type="EMBL" id="KPA75672.1"/>
    </source>
</evidence>
<dbReference type="SUPFAM" id="SSF55729">
    <property type="entry name" value="Acyl-CoA N-acyltransferases (Nat)"/>
    <property type="match status" value="1"/>
</dbReference>
<dbReference type="InterPro" id="IPR016181">
    <property type="entry name" value="Acyl_CoA_acyltransferase"/>
</dbReference>
<sequence>MSYKVRQAVRGDVEAMIRMQADMAWETEKLKLDEDTLRRGMNIPFDRPGVADYYVVEETEEKRIVAMLMTTQEWSDWRAGAVMWIQSVYVVPEHRRRGLFRRMYEHLRKLVEESDYYEGIRLYVETENKNAQATYRSVGMEVEHYHMMKWMKGHF</sequence>
<dbReference type="EMBL" id="LGTL01000023">
    <property type="protein sequence ID" value="KPA75672.1"/>
    <property type="molecule type" value="Genomic_DNA"/>
</dbReference>
<evidence type="ECO:0000256" key="1">
    <source>
        <dbReference type="ARBA" id="ARBA00022679"/>
    </source>
</evidence>
<protein>
    <submittedName>
        <fullName evidence="4">Unspecified product</fullName>
    </submittedName>
</protein>
<dbReference type="GO" id="GO:0008080">
    <property type="term" value="F:N-acetyltransferase activity"/>
    <property type="evidence" value="ECO:0007669"/>
    <property type="project" value="UniProtKB-ARBA"/>
</dbReference>
<keyword evidence="2" id="KW-0012">Acyltransferase</keyword>
<dbReference type="VEuPathDB" id="TriTrypDB:LpyrH10_23_0180"/>
<evidence type="ECO:0000256" key="2">
    <source>
        <dbReference type="ARBA" id="ARBA00023315"/>
    </source>
</evidence>
<dbReference type="PANTHER" id="PTHR10545">
    <property type="entry name" value="DIAMINE N-ACETYLTRANSFERASE"/>
    <property type="match status" value="1"/>
</dbReference>